<dbReference type="InterPro" id="IPR044084">
    <property type="entry name" value="AvModA-like_subst-bd"/>
</dbReference>
<feature type="binding site" evidence="4">
    <location>
        <position position="169"/>
    </location>
    <ligand>
        <name>molybdate</name>
        <dbReference type="ChEBI" id="CHEBI:36264"/>
    </ligand>
</feature>
<keyword evidence="4" id="KW-0500">Molybdenum</keyword>
<organism evidence="6 7">
    <name type="scientific">Ectothiorhodospira mobilis</name>
    <dbReference type="NCBI Taxonomy" id="195064"/>
    <lineage>
        <taxon>Bacteria</taxon>
        <taxon>Pseudomonadati</taxon>
        <taxon>Pseudomonadota</taxon>
        <taxon>Gammaproteobacteria</taxon>
        <taxon>Chromatiales</taxon>
        <taxon>Ectothiorhodospiraceae</taxon>
        <taxon>Ectothiorhodospira</taxon>
    </lineage>
</organism>
<evidence type="ECO:0000256" key="2">
    <source>
        <dbReference type="ARBA" id="ARBA00022723"/>
    </source>
</evidence>
<dbReference type="CDD" id="cd13539">
    <property type="entry name" value="PBP2_AvModA"/>
    <property type="match status" value="1"/>
</dbReference>
<dbReference type="GO" id="GO:0030973">
    <property type="term" value="F:molybdate ion binding"/>
    <property type="evidence" value="ECO:0007669"/>
    <property type="project" value="InterPro"/>
</dbReference>
<dbReference type="AlphaFoldDB" id="A0A1I4PL29"/>
<sequence>MKRMFMGLFMCTGVLLAPAVSAEEIRVAVAANFLGTLERLVPLFEEESGHDLLLSAGSSGALYAQIVNGAPFHVFFSADDRRPKALVDEGLAVPDSRQTYAMGVPVLWSAGEMDMEDPRALLTEGDYRFLSVADPRNAPYGEAAREILQSMGMWTRLQEEGRLIRARSIGQTHSQVASGAAELGFVALSQVRRPDGSVSGSQWIPPKAFYAPIEQQRVLLQSAADFAPARGFLEWMTSDTARREIEAAGYAIPDTGSP</sequence>
<evidence type="ECO:0000256" key="3">
    <source>
        <dbReference type="ARBA" id="ARBA00022729"/>
    </source>
</evidence>
<evidence type="ECO:0000313" key="7">
    <source>
        <dbReference type="Proteomes" id="UP000199556"/>
    </source>
</evidence>
<proteinExistence type="inferred from homology"/>
<evidence type="ECO:0000313" key="6">
    <source>
        <dbReference type="EMBL" id="SFM28519.1"/>
    </source>
</evidence>
<evidence type="ECO:0000256" key="4">
    <source>
        <dbReference type="PIRSR" id="PIRSR004846-1"/>
    </source>
</evidence>
<reference evidence="6 7" key="1">
    <citation type="submission" date="2016-10" db="EMBL/GenBank/DDBJ databases">
        <authorList>
            <person name="de Groot N.N."/>
        </authorList>
    </citation>
    <scope>NUCLEOTIDE SEQUENCE [LARGE SCALE GENOMIC DNA]</scope>
    <source>
        <strain evidence="6 7">DSM 4180</strain>
    </source>
</reference>
<keyword evidence="3 5" id="KW-0732">Signal</keyword>
<feature type="chain" id="PRO_5011584095" evidence="5">
    <location>
        <begin position="23"/>
        <end position="258"/>
    </location>
</feature>
<dbReference type="Gene3D" id="3.40.190.10">
    <property type="entry name" value="Periplasmic binding protein-like II"/>
    <property type="match status" value="2"/>
</dbReference>
<accession>A0A1I4PL29</accession>
<protein>
    <submittedName>
        <fullName evidence="6">Molybdate transport system substrate-binding protein</fullName>
    </submittedName>
</protein>
<dbReference type="SUPFAM" id="SSF53850">
    <property type="entry name" value="Periplasmic binding protein-like II"/>
    <property type="match status" value="1"/>
</dbReference>
<dbReference type="RefSeq" id="WP_244887804.1">
    <property type="nucleotide sequence ID" value="NZ_FOUO01000002.1"/>
</dbReference>
<dbReference type="Pfam" id="PF13531">
    <property type="entry name" value="SBP_bac_11"/>
    <property type="match status" value="1"/>
</dbReference>
<dbReference type="GO" id="GO:0015689">
    <property type="term" value="P:molybdate ion transport"/>
    <property type="evidence" value="ECO:0007669"/>
    <property type="project" value="InterPro"/>
</dbReference>
<dbReference type="EMBL" id="FOUO01000002">
    <property type="protein sequence ID" value="SFM28519.1"/>
    <property type="molecule type" value="Genomic_DNA"/>
</dbReference>
<feature type="binding site" evidence="4">
    <location>
        <position position="59"/>
    </location>
    <ligand>
        <name>molybdate</name>
        <dbReference type="ChEBI" id="CHEBI:36264"/>
    </ligand>
</feature>
<gene>
    <name evidence="6" type="ORF">SAMN05421721_10218</name>
</gene>
<dbReference type="PANTHER" id="PTHR30632:SF14">
    <property type="entry name" value="TUNGSTATE_MOLYBDATE_CHROMATE-BINDING PROTEIN MODA"/>
    <property type="match status" value="1"/>
</dbReference>
<dbReference type="PIRSF" id="PIRSF004846">
    <property type="entry name" value="ModA"/>
    <property type="match status" value="1"/>
</dbReference>
<evidence type="ECO:0000256" key="1">
    <source>
        <dbReference type="ARBA" id="ARBA00009175"/>
    </source>
</evidence>
<comment type="similarity">
    <text evidence="1">Belongs to the bacterial solute-binding protein ModA family.</text>
</comment>
<evidence type="ECO:0000256" key="5">
    <source>
        <dbReference type="SAM" id="SignalP"/>
    </source>
</evidence>
<dbReference type="InterPro" id="IPR005950">
    <property type="entry name" value="ModA"/>
</dbReference>
<dbReference type="Proteomes" id="UP000199556">
    <property type="component" value="Unassembled WGS sequence"/>
</dbReference>
<dbReference type="InterPro" id="IPR050682">
    <property type="entry name" value="ModA/WtpA"/>
</dbReference>
<keyword evidence="7" id="KW-1185">Reference proteome</keyword>
<name>A0A1I4PL29_ECTMO</name>
<dbReference type="NCBIfam" id="TIGR01256">
    <property type="entry name" value="modA"/>
    <property type="match status" value="1"/>
</dbReference>
<feature type="signal peptide" evidence="5">
    <location>
        <begin position="1"/>
        <end position="22"/>
    </location>
</feature>
<keyword evidence="2 4" id="KW-0479">Metal-binding</keyword>
<dbReference type="PANTHER" id="PTHR30632">
    <property type="entry name" value="MOLYBDATE-BINDING PERIPLASMIC PROTEIN"/>
    <property type="match status" value="1"/>
</dbReference>
<dbReference type="GO" id="GO:0046872">
    <property type="term" value="F:metal ion binding"/>
    <property type="evidence" value="ECO:0007669"/>
    <property type="project" value="UniProtKB-KW"/>
</dbReference>
<dbReference type="STRING" id="195064.SAMN05421721_10218"/>